<protein>
    <recommendedName>
        <fullName evidence="2">PDZ domain-containing protein</fullName>
    </recommendedName>
</protein>
<gene>
    <name evidence="3" type="ORF">HPHI1048_LOCUS8739</name>
</gene>
<organism evidence="3">
    <name type="scientific">Hanusia phi</name>
    <dbReference type="NCBI Taxonomy" id="3032"/>
    <lineage>
        <taxon>Eukaryota</taxon>
        <taxon>Cryptophyceae</taxon>
        <taxon>Pyrenomonadales</taxon>
        <taxon>Geminigeraceae</taxon>
        <taxon>Hanusia</taxon>
    </lineage>
</organism>
<sequence length="177" mass="19393">MLGDLGDAFMPCCSMRNEKFPAPQAKSRPGGAKGLAGIGVTFEMGRKGLKVTGCHPEGPAAKCKLIVPGDVLVQVDGVDVQSMDLRQVGALILGNEGTMVSLGFLRWNSRKWEDSLDRQTAPTKPPLIPKLWKEGETPRNEFADKSTSSNSNDESSKYEFFEVVLVRRIFQHLSNAR</sequence>
<dbReference type="Gene3D" id="2.30.42.10">
    <property type="match status" value="1"/>
</dbReference>
<dbReference type="InterPro" id="IPR001478">
    <property type="entry name" value="PDZ"/>
</dbReference>
<name>A0A7S0EDD0_9CRYP</name>
<evidence type="ECO:0000313" key="3">
    <source>
        <dbReference type="EMBL" id="CAD8480945.1"/>
    </source>
</evidence>
<feature type="domain" description="PDZ" evidence="2">
    <location>
        <begin position="33"/>
        <end position="92"/>
    </location>
</feature>
<accession>A0A7S0EDD0</accession>
<reference evidence="3" key="1">
    <citation type="submission" date="2021-01" db="EMBL/GenBank/DDBJ databases">
        <authorList>
            <person name="Corre E."/>
            <person name="Pelletier E."/>
            <person name="Niang G."/>
            <person name="Scheremetjew M."/>
            <person name="Finn R."/>
            <person name="Kale V."/>
            <person name="Holt S."/>
            <person name="Cochrane G."/>
            <person name="Meng A."/>
            <person name="Brown T."/>
            <person name="Cohen L."/>
        </authorList>
    </citation>
    <scope>NUCLEOTIDE SEQUENCE</scope>
    <source>
        <strain evidence="3">CCMP325</strain>
    </source>
</reference>
<dbReference type="Pfam" id="PF17820">
    <property type="entry name" value="PDZ_6"/>
    <property type="match status" value="1"/>
</dbReference>
<dbReference type="InterPro" id="IPR041489">
    <property type="entry name" value="PDZ_6"/>
</dbReference>
<feature type="region of interest" description="Disordered" evidence="1">
    <location>
        <begin position="115"/>
        <end position="155"/>
    </location>
</feature>
<dbReference type="SMART" id="SM00228">
    <property type="entry name" value="PDZ"/>
    <property type="match status" value="1"/>
</dbReference>
<evidence type="ECO:0000256" key="1">
    <source>
        <dbReference type="SAM" id="MobiDB-lite"/>
    </source>
</evidence>
<dbReference type="SUPFAM" id="SSF50156">
    <property type="entry name" value="PDZ domain-like"/>
    <property type="match status" value="1"/>
</dbReference>
<dbReference type="PROSITE" id="PS50106">
    <property type="entry name" value="PDZ"/>
    <property type="match status" value="1"/>
</dbReference>
<proteinExistence type="predicted"/>
<dbReference type="AlphaFoldDB" id="A0A7S0EDD0"/>
<dbReference type="InterPro" id="IPR036034">
    <property type="entry name" value="PDZ_sf"/>
</dbReference>
<dbReference type="EMBL" id="HBEO01012815">
    <property type="protein sequence ID" value="CAD8480945.1"/>
    <property type="molecule type" value="Transcribed_RNA"/>
</dbReference>
<dbReference type="CDD" id="cd06782">
    <property type="entry name" value="cpPDZ_CPP-like"/>
    <property type="match status" value="1"/>
</dbReference>
<feature type="compositionally biased region" description="Basic and acidic residues" evidence="1">
    <location>
        <begin position="131"/>
        <end position="144"/>
    </location>
</feature>
<evidence type="ECO:0000259" key="2">
    <source>
        <dbReference type="PROSITE" id="PS50106"/>
    </source>
</evidence>